<evidence type="ECO:0000313" key="5">
    <source>
        <dbReference type="EMBL" id="MBJ7315491.1"/>
    </source>
</evidence>
<dbReference type="NCBIfam" id="NF041940">
    <property type="entry name" value="choice_anch_X"/>
    <property type="match status" value="1"/>
</dbReference>
<keyword evidence="2" id="KW-1133">Transmembrane helix</keyword>
<accession>A0A8I1GBP8</accession>
<gene>
    <name evidence="4" type="ORF">JHC10_06050</name>
    <name evidence="5" type="ORF">JHC11_05745</name>
</gene>
<keyword evidence="1" id="KW-0175">Coiled coil</keyword>
<organism evidence="5 6">
    <name type="scientific">Idiomarina abyssalis</name>
    <dbReference type="NCBI Taxonomy" id="86102"/>
    <lineage>
        <taxon>Bacteria</taxon>
        <taxon>Pseudomonadati</taxon>
        <taxon>Pseudomonadota</taxon>
        <taxon>Gammaproteobacteria</taxon>
        <taxon>Alteromonadales</taxon>
        <taxon>Idiomarinaceae</taxon>
        <taxon>Idiomarina</taxon>
    </lineage>
</organism>
<keyword evidence="7" id="KW-1185">Reference proteome</keyword>
<dbReference type="EMBL" id="JAEMOP010000002">
    <property type="protein sequence ID" value="MBJ7315491.1"/>
    <property type="molecule type" value="Genomic_DNA"/>
</dbReference>
<dbReference type="Proteomes" id="UP000655994">
    <property type="component" value="Unassembled WGS sequence"/>
</dbReference>
<keyword evidence="3" id="KW-0732">Signal</keyword>
<evidence type="ECO:0000313" key="6">
    <source>
        <dbReference type="Proteomes" id="UP000621390"/>
    </source>
</evidence>
<evidence type="ECO:0000256" key="3">
    <source>
        <dbReference type="SAM" id="SignalP"/>
    </source>
</evidence>
<protein>
    <submittedName>
        <fullName evidence="5">TIGR03503 family protein</fullName>
    </submittedName>
</protein>
<keyword evidence="2" id="KW-0812">Transmembrane</keyword>
<evidence type="ECO:0000256" key="2">
    <source>
        <dbReference type="SAM" id="Phobius"/>
    </source>
</evidence>
<feature type="chain" id="PRO_5034184316" evidence="3">
    <location>
        <begin position="20"/>
        <end position="444"/>
    </location>
</feature>
<evidence type="ECO:0000313" key="4">
    <source>
        <dbReference type="EMBL" id="MBJ7266506.1"/>
    </source>
</evidence>
<dbReference type="InterPro" id="IPR020010">
    <property type="entry name" value="CHP03503"/>
</dbReference>
<dbReference type="NCBIfam" id="TIGR03503">
    <property type="entry name" value="TIGR03503 family protein"/>
    <property type="match status" value="1"/>
</dbReference>
<name>A0A8I1GBP8_9GAMM</name>
<reference evidence="5 7" key="1">
    <citation type="submission" date="2020-09" db="EMBL/GenBank/DDBJ databases">
        <title>Draft Genomes of Bacterial Isolates from North Pond Shallow Sediments.</title>
        <authorList>
            <person name="Kiel Reese B."/>
            <person name="Mullis M."/>
            <person name="Weisend R.E."/>
        </authorList>
    </citation>
    <scope>NUCLEOTIDE SEQUENCE</scope>
    <source>
        <strain evidence="5">KJE-2</strain>
        <strain evidence="4 7">KJE-3</strain>
    </source>
</reference>
<comment type="caution">
    <text evidence="5">The sequence shown here is derived from an EMBL/GenBank/DDBJ whole genome shotgun (WGS) entry which is preliminary data.</text>
</comment>
<evidence type="ECO:0000313" key="7">
    <source>
        <dbReference type="Proteomes" id="UP000655994"/>
    </source>
</evidence>
<dbReference type="RefSeq" id="WP_199494175.1">
    <property type="nucleotide sequence ID" value="NZ_CAXBHZ010000001.1"/>
</dbReference>
<dbReference type="Proteomes" id="UP000621390">
    <property type="component" value="Unassembled WGS sequence"/>
</dbReference>
<dbReference type="EMBL" id="JAEMOS010000016">
    <property type="protein sequence ID" value="MBJ7266506.1"/>
    <property type="molecule type" value="Genomic_DNA"/>
</dbReference>
<proteinExistence type="predicted"/>
<feature type="signal peptide" evidence="3">
    <location>
        <begin position="1"/>
        <end position="19"/>
    </location>
</feature>
<feature type="coiled-coil region" evidence="1">
    <location>
        <begin position="366"/>
        <end position="393"/>
    </location>
</feature>
<keyword evidence="2" id="KW-0472">Membrane</keyword>
<dbReference type="AlphaFoldDB" id="A0A8I1GBP8"/>
<sequence length="444" mass="50484">MARLLALLLVLATSSKALAIQSFSDVDPDSKEEVEKQAMSLIEGDITNKLPIKGQRFRIDDNVEEITLLFFREPESKPLILIKPDGSKWYDSRYPADKVTWYTDPNFDIIRIKEPQPGPWQAAGRIDENNKALVISDIRFEAEPLPNPLFQHEELKVEGKLYNGDEMVETARFRQTVILDVLFVSTNNPDFDNFGANPARVAQFEDNGRGHDEQAGDGVFTGFFNLSVEPGEWMATYEMTTPLYQRVFEFGPLEVEPLPVEFEVIQSESVDENHRLQIEVDDNWIDPNSLVINGETAFPNGEVRKFTVSETEGFPHHVEIANLAFGKHLVDLDIFATTVDGREFEARIDDFSFIAKEPPPPEPTAAELAEQQQRELERQREQARQERAIKEKQAMTNLIIIVVVNFVLIGLALFALWWFKFRQKKVSTEAANPETGNAEKSGKK</sequence>
<evidence type="ECO:0000256" key="1">
    <source>
        <dbReference type="SAM" id="Coils"/>
    </source>
</evidence>
<feature type="transmembrane region" description="Helical" evidence="2">
    <location>
        <begin position="398"/>
        <end position="419"/>
    </location>
</feature>